<dbReference type="AlphaFoldDB" id="A0A226DBC6"/>
<sequence length="178" mass="20336">MSRQMSHLILVGSQEILNELDRVDDFDCNSDTGELAISEEDVLEVLGDRDEQKSTEENMESGDDSDYTPEELLDDDESTTPRRSNQNSTKRSGGRLKDKIWQEFMESYDSPGSFTCKRCDWTVKQPKRDRLKKHFETKCGRKRANVESLSTVPTKTSAVSDWSPDRPSQHPQVKGNET</sequence>
<accession>A0A226DBC6</accession>
<keyword evidence="3" id="KW-1185">Reference proteome</keyword>
<comment type="caution">
    <text evidence="2">The sequence shown here is derived from an EMBL/GenBank/DDBJ whole genome shotgun (WGS) entry which is preliminary data.</text>
</comment>
<feature type="compositionally biased region" description="Basic and acidic residues" evidence="1">
    <location>
        <begin position="46"/>
        <end position="56"/>
    </location>
</feature>
<proteinExistence type="predicted"/>
<feature type="compositionally biased region" description="Polar residues" evidence="1">
    <location>
        <begin position="81"/>
        <end position="91"/>
    </location>
</feature>
<gene>
    <name evidence="2" type="ORF">Fcan01_22688</name>
</gene>
<reference evidence="2 3" key="1">
    <citation type="submission" date="2015-12" db="EMBL/GenBank/DDBJ databases">
        <title>The genome of Folsomia candida.</title>
        <authorList>
            <person name="Faddeeva A."/>
            <person name="Derks M.F."/>
            <person name="Anvar Y."/>
            <person name="Smit S."/>
            <person name="Van Straalen N."/>
            <person name="Roelofs D."/>
        </authorList>
    </citation>
    <scope>NUCLEOTIDE SEQUENCE [LARGE SCALE GENOMIC DNA]</scope>
    <source>
        <strain evidence="2 3">VU population</strain>
        <tissue evidence="2">Whole body</tissue>
    </source>
</reference>
<evidence type="ECO:0000256" key="1">
    <source>
        <dbReference type="SAM" id="MobiDB-lite"/>
    </source>
</evidence>
<evidence type="ECO:0000313" key="2">
    <source>
        <dbReference type="EMBL" id="OXA42473.1"/>
    </source>
</evidence>
<feature type="region of interest" description="Disordered" evidence="1">
    <location>
        <begin position="146"/>
        <end position="178"/>
    </location>
</feature>
<organism evidence="2 3">
    <name type="scientific">Folsomia candida</name>
    <name type="common">Springtail</name>
    <dbReference type="NCBI Taxonomy" id="158441"/>
    <lineage>
        <taxon>Eukaryota</taxon>
        <taxon>Metazoa</taxon>
        <taxon>Ecdysozoa</taxon>
        <taxon>Arthropoda</taxon>
        <taxon>Hexapoda</taxon>
        <taxon>Collembola</taxon>
        <taxon>Entomobryomorpha</taxon>
        <taxon>Isotomoidea</taxon>
        <taxon>Isotomidae</taxon>
        <taxon>Proisotominae</taxon>
        <taxon>Folsomia</taxon>
    </lineage>
</organism>
<dbReference type="EMBL" id="LNIX01000026">
    <property type="protein sequence ID" value="OXA42473.1"/>
    <property type="molecule type" value="Genomic_DNA"/>
</dbReference>
<feature type="compositionally biased region" description="Acidic residues" evidence="1">
    <location>
        <begin position="57"/>
        <end position="78"/>
    </location>
</feature>
<feature type="compositionally biased region" description="Polar residues" evidence="1">
    <location>
        <begin position="147"/>
        <end position="160"/>
    </location>
</feature>
<evidence type="ECO:0000313" key="3">
    <source>
        <dbReference type="Proteomes" id="UP000198287"/>
    </source>
</evidence>
<protein>
    <recommendedName>
        <fullName evidence="4">BED-type domain-containing protein</fullName>
    </recommendedName>
</protein>
<name>A0A226DBC6_FOLCA</name>
<dbReference type="Proteomes" id="UP000198287">
    <property type="component" value="Unassembled WGS sequence"/>
</dbReference>
<feature type="region of interest" description="Disordered" evidence="1">
    <location>
        <begin position="37"/>
        <end position="96"/>
    </location>
</feature>
<evidence type="ECO:0008006" key="4">
    <source>
        <dbReference type="Google" id="ProtNLM"/>
    </source>
</evidence>